<feature type="region of interest" description="Disordered" evidence="1">
    <location>
        <begin position="80"/>
        <end position="117"/>
    </location>
</feature>
<evidence type="ECO:0000256" key="1">
    <source>
        <dbReference type="SAM" id="MobiDB-lite"/>
    </source>
</evidence>
<evidence type="ECO:0000313" key="2">
    <source>
        <dbReference type="EMBL" id="MDW3125580.1"/>
    </source>
</evidence>
<accession>A0AB35S4K7</accession>
<organism evidence="2 3">
    <name type="scientific">Bifidobacterium longum</name>
    <dbReference type="NCBI Taxonomy" id="216816"/>
    <lineage>
        <taxon>Bacteria</taxon>
        <taxon>Bacillati</taxon>
        <taxon>Actinomycetota</taxon>
        <taxon>Actinomycetes</taxon>
        <taxon>Bifidobacteriales</taxon>
        <taxon>Bifidobacteriaceae</taxon>
        <taxon>Bifidobacterium</taxon>
    </lineage>
</organism>
<evidence type="ECO:0000313" key="3">
    <source>
        <dbReference type="Proteomes" id="UP001277803"/>
    </source>
</evidence>
<name>A0AB35S4K7_BIFLN</name>
<comment type="caution">
    <text evidence="2">The sequence shown here is derived from an EMBL/GenBank/DDBJ whole genome shotgun (WGS) entry which is preliminary data.</text>
</comment>
<dbReference type="RefSeq" id="WP_080785211.1">
    <property type="nucleotide sequence ID" value="NZ_CACRSV010000033.1"/>
</dbReference>
<dbReference type="EMBL" id="JAWLRA010000001">
    <property type="protein sequence ID" value="MDW3125580.1"/>
    <property type="molecule type" value="Genomic_DNA"/>
</dbReference>
<protein>
    <submittedName>
        <fullName evidence="2">Uncharacterized protein</fullName>
    </submittedName>
</protein>
<dbReference type="Proteomes" id="UP001277803">
    <property type="component" value="Unassembled WGS sequence"/>
</dbReference>
<sequence length="117" mass="12726">MKRTQFTVVSFVDSSEAISNLNMGQSTAGSGELNGYAVVFPAAFDSGVAMIGRVTFKDTQGLEYWSTTYRDRVSEHKATLTKRLADPNPKPAETRFTKNAAGKSTRPRPKSMTPSSS</sequence>
<gene>
    <name evidence="2" type="ORF">RS890_00230</name>
</gene>
<proteinExistence type="predicted"/>
<reference evidence="2" key="1">
    <citation type="submission" date="2023-10" db="EMBL/GenBank/DDBJ databases">
        <title>Rapid discrimination of Bifidobacterium longum Subspecies based on MALDI-TOF MS and Machine Learning.</title>
        <authorList>
            <person name="Chen J."/>
        </authorList>
    </citation>
    <scope>NUCLEOTIDE SEQUENCE</scope>
    <source>
        <strain evidence="2">YGMCC0039</strain>
    </source>
</reference>
<dbReference type="AlphaFoldDB" id="A0AB35S4K7"/>